<gene>
    <name evidence="1" type="ORF">Psi02_70780</name>
</gene>
<evidence type="ECO:0000313" key="1">
    <source>
        <dbReference type="EMBL" id="GII50654.1"/>
    </source>
</evidence>
<name>A0A8J3UYA6_9ACTN</name>
<dbReference type="AlphaFoldDB" id="A0A8J3UYA6"/>
<dbReference type="Proteomes" id="UP000644610">
    <property type="component" value="Unassembled WGS sequence"/>
</dbReference>
<proteinExistence type="predicted"/>
<keyword evidence="2" id="KW-1185">Reference proteome</keyword>
<accession>A0A8J3UYA6</accession>
<protein>
    <submittedName>
        <fullName evidence="1">Uncharacterized protein</fullName>
    </submittedName>
</protein>
<organism evidence="1 2">
    <name type="scientific">Planotetraspora silvatica</name>
    <dbReference type="NCBI Taxonomy" id="234614"/>
    <lineage>
        <taxon>Bacteria</taxon>
        <taxon>Bacillati</taxon>
        <taxon>Actinomycetota</taxon>
        <taxon>Actinomycetes</taxon>
        <taxon>Streptosporangiales</taxon>
        <taxon>Streptosporangiaceae</taxon>
        <taxon>Planotetraspora</taxon>
    </lineage>
</organism>
<reference evidence="1" key="1">
    <citation type="submission" date="2021-01" db="EMBL/GenBank/DDBJ databases">
        <title>Whole genome shotgun sequence of Planotetraspora silvatica NBRC 100141.</title>
        <authorList>
            <person name="Komaki H."/>
            <person name="Tamura T."/>
        </authorList>
    </citation>
    <scope>NUCLEOTIDE SEQUENCE</scope>
    <source>
        <strain evidence="1">NBRC 100141</strain>
    </source>
</reference>
<comment type="caution">
    <text evidence="1">The sequence shown here is derived from an EMBL/GenBank/DDBJ whole genome shotgun (WGS) entry which is preliminary data.</text>
</comment>
<dbReference type="EMBL" id="BOOQ01000054">
    <property type="protein sequence ID" value="GII50654.1"/>
    <property type="molecule type" value="Genomic_DNA"/>
</dbReference>
<sequence>MNGGVSRVLTRPATGSFAMTTICASIMPAPPFPACPAGMGALDVTIFMAPTLGARPQGKPYEVLM</sequence>
<evidence type="ECO:0000313" key="2">
    <source>
        <dbReference type="Proteomes" id="UP000644610"/>
    </source>
</evidence>